<feature type="domain" description="Acyltransferase 3" evidence="8">
    <location>
        <begin position="31"/>
        <end position="345"/>
    </location>
</feature>
<protein>
    <submittedName>
        <fullName evidence="9">Membrane-bound acyltransferase YfiQ, involved in biofilm formation</fullName>
    </submittedName>
</protein>
<keyword evidence="10" id="KW-1185">Reference proteome</keyword>
<feature type="transmembrane region" description="Helical" evidence="7">
    <location>
        <begin position="165"/>
        <end position="185"/>
    </location>
</feature>
<comment type="subcellular location">
    <subcellularLocation>
        <location evidence="1">Cell membrane</location>
        <topology evidence="1">Multi-pass membrane protein</topology>
    </subcellularLocation>
</comment>
<feature type="transmembrane region" description="Helical" evidence="7">
    <location>
        <begin position="101"/>
        <end position="119"/>
    </location>
</feature>
<evidence type="ECO:0000256" key="4">
    <source>
        <dbReference type="ARBA" id="ARBA00022692"/>
    </source>
</evidence>
<keyword evidence="4 7" id="KW-0812">Transmembrane</keyword>
<keyword evidence="5 7" id="KW-1133">Transmembrane helix</keyword>
<dbReference type="Pfam" id="PF01757">
    <property type="entry name" value="Acyl_transf_3"/>
    <property type="match status" value="1"/>
</dbReference>
<keyword evidence="6 7" id="KW-0472">Membrane</keyword>
<feature type="transmembrane region" description="Helical" evidence="7">
    <location>
        <begin position="235"/>
        <end position="254"/>
    </location>
</feature>
<dbReference type="InterPro" id="IPR002656">
    <property type="entry name" value="Acyl_transf_3_dom"/>
</dbReference>
<dbReference type="PANTHER" id="PTHR40074:SF2">
    <property type="entry name" value="O-ACETYLTRANSFERASE WECH"/>
    <property type="match status" value="1"/>
</dbReference>
<evidence type="ECO:0000256" key="1">
    <source>
        <dbReference type="ARBA" id="ARBA00004651"/>
    </source>
</evidence>
<feature type="transmembrane region" description="Helical" evidence="7">
    <location>
        <begin position="205"/>
        <end position="223"/>
    </location>
</feature>
<feature type="transmembrane region" description="Helical" evidence="7">
    <location>
        <begin position="139"/>
        <end position="158"/>
    </location>
</feature>
<keyword evidence="9" id="KW-0012">Acyltransferase</keyword>
<comment type="similarity">
    <text evidence="2">Belongs to the acyltransferase 3 family.</text>
</comment>
<dbReference type="GO" id="GO:0016746">
    <property type="term" value="F:acyltransferase activity"/>
    <property type="evidence" value="ECO:0007669"/>
    <property type="project" value="UniProtKB-KW"/>
</dbReference>
<dbReference type="GeneID" id="93713405"/>
<evidence type="ECO:0000313" key="10">
    <source>
        <dbReference type="Proteomes" id="UP000182762"/>
    </source>
</evidence>
<keyword evidence="3" id="KW-1003">Cell membrane</keyword>
<sequence>MNKNDRDLALASNTSVSKIEPSSKKKKKVLNEITIIRALACLSIVMLHSTTFTVNYAQEGILVTTLATILCFGTPTFVFISGLILAYSYPNKLPKGFYWKRIKLILFPFIFMAIFYAVFSGRAVPEQIPSLIWNNLTGGYHGWFVLVIFQFYVLHHLFTKFFYKLPAALVLSISLIINVAYLSIFNFIQPTSYTPFTSYLWSGGYYIPFVAWLFYFSLSYYCGKNFMTFVESLKRFKALIFFFLIVSLGVLIYNNVNEYLAVGSKRIDIIFFTVMMILFLLLVCQSLKKTPKILTIVSQYSFGIYLAHWFYLTIIRDFIASQGWKLGYMQIPVLFISALLSCIITINILNRFPFGKYMIGKINRKKQTPVKKETVVTG</sequence>
<evidence type="ECO:0000256" key="7">
    <source>
        <dbReference type="SAM" id="Phobius"/>
    </source>
</evidence>
<proteinExistence type="inferred from homology"/>
<evidence type="ECO:0000313" key="9">
    <source>
        <dbReference type="EMBL" id="SFQ87794.1"/>
    </source>
</evidence>
<evidence type="ECO:0000256" key="3">
    <source>
        <dbReference type="ARBA" id="ARBA00022475"/>
    </source>
</evidence>
<dbReference type="Proteomes" id="UP000182762">
    <property type="component" value="Unassembled WGS sequence"/>
</dbReference>
<feature type="transmembrane region" description="Helical" evidence="7">
    <location>
        <begin position="29"/>
        <end position="49"/>
    </location>
</feature>
<name>A0A1I6C3S5_9BACI</name>
<gene>
    <name evidence="9" type="ORF">SAMN02745910_04891</name>
</gene>
<dbReference type="RefSeq" id="WP_061803848.1">
    <property type="nucleotide sequence ID" value="NZ_FOXX01000023.1"/>
</dbReference>
<dbReference type="EMBL" id="FOXX01000023">
    <property type="protein sequence ID" value="SFQ87794.1"/>
    <property type="molecule type" value="Genomic_DNA"/>
</dbReference>
<accession>A0A1I6C3S5</accession>
<evidence type="ECO:0000256" key="2">
    <source>
        <dbReference type="ARBA" id="ARBA00007400"/>
    </source>
</evidence>
<comment type="caution">
    <text evidence="9">The sequence shown here is derived from an EMBL/GenBank/DDBJ whole genome shotgun (WGS) entry which is preliminary data.</text>
</comment>
<feature type="transmembrane region" description="Helical" evidence="7">
    <location>
        <begin position="266"/>
        <end position="284"/>
    </location>
</feature>
<reference evidence="9 10" key="1">
    <citation type="submission" date="2016-10" db="EMBL/GenBank/DDBJ databases">
        <authorList>
            <person name="Varghese N."/>
            <person name="Submissions S."/>
        </authorList>
    </citation>
    <scope>NUCLEOTIDE SEQUENCE [LARGE SCALE GENOMIC DNA]</scope>
    <source>
        <strain evidence="9 10">DSM 13796</strain>
    </source>
</reference>
<evidence type="ECO:0000259" key="8">
    <source>
        <dbReference type="Pfam" id="PF01757"/>
    </source>
</evidence>
<dbReference type="PANTHER" id="PTHR40074">
    <property type="entry name" value="O-ACETYLTRANSFERASE WECH"/>
    <property type="match status" value="1"/>
</dbReference>
<feature type="transmembrane region" description="Helical" evidence="7">
    <location>
        <begin position="327"/>
        <end position="349"/>
    </location>
</feature>
<evidence type="ECO:0000256" key="6">
    <source>
        <dbReference type="ARBA" id="ARBA00023136"/>
    </source>
</evidence>
<feature type="transmembrane region" description="Helical" evidence="7">
    <location>
        <begin position="296"/>
        <end position="315"/>
    </location>
</feature>
<organism evidence="9 10">
    <name type="scientific">Priestia endophytica DSM 13796</name>
    <dbReference type="NCBI Taxonomy" id="1121089"/>
    <lineage>
        <taxon>Bacteria</taxon>
        <taxon>Bacillati</taxon>
        <taxon>Bacillota</taxon>
        <taxon>Bacilli</taxon>
        <taxon>Bacillales</taxon>
        <taxon>Bacillaceae</taxon>
        <taxon>Priestia</taxon>
    </lineage>
</organism>
<keyword evidence="9" id="KW-0808">Transferase</keyword>
<evidence type="ECO:0000256" key="5">
    <source>
        <dbReference type="ARBA" id="ARBA00022989"/>
    </source>
</evidence>
<feature type="transmembrane region" description="Helical" evidence="7">
    <location>
        <begin position="61"/>
        <end position="89"/>
    </location>
</feature>